<name>A0A1M6FMW8_9FIRM</name>
<feature type="active site" description="Acyl-thioester intermediate" evidence="2">
    <location>
        <position position="251"/>
    </location>
</feature>
<accession>A0A1M6FMW8</accession>
<proteinExistence type="predicted"/>
<dbReference type="CDD" id="cd05826">
    <property type="entry name" value="Sortase_B"/>
    <property type="match status" value="1"/>
</dbReference>
<evidence type="ECO:0000313" key="3">
    <source>
        <dbReference type="EMBL" id="SHI99020.1"/>
    </source>
</evidence>
<dbReference type="STRING" id="1121420.SAMN02746098_04967"/>
<dbReference type="GO" id="GO:0016787">
    <property type="term" value="F:hydrolase activity"/>
    <property type="evidence" value="ECO:0007669"/>
    <property type="project" value="UniProtKB-KW"/>
</dbReference>
<feature type="active site" description="Proton donor/acceptor" evidence="2">
    <location>
        <position position="151"/>
    </location>
</feature>
<keyword evidence="1" id="KW-0378">Hydrolase</keyword>
<dbReference type="InterPro" id="IPR023365">
    <property type="entry name" value="Sortase_dom-sf"/>
</dbReference>
<organism evidence="3 4">
    <name type="scientific">Desulfosporosinus lacus DSM 15449</name>
    <dbReference type="NCBI Taxonomy" id="1121420"/>
    <lineage>
        <taxon>Bacteria</taxon>
        <taxon>Bacillati</taxon>
        <taxon>Bacillota</taxon>
        <taxon>Clostridia</taxon>
        <taxon>Eubacteriales</taxon>
        <taxon>Desulfitobacteriaceae</taxon>
        <taxon>Desulfosporosinus</taxon>
    </lineage>
</organism>
<dbReference type="AlphaFoldDB" id="A0A1M6FMW8"/>
<gene>
    <name evidence="3" type="ORF">SAMN02746098_04967</name>
</gene>
<reference evidence="4" key="1">
    <citation type="submission" date="2016-11" db="EMBL/GenBank/DDBJ databases">
        <authorList>
            <person name="Varghese N."/>
            <person name="Submissions S."/>
        </authorList>
    </citation>
    <scope>NUCLEOTIDE SEQUENCE [LARGE SCALE GENOMIC DNA]</scope>
    <source>
        <strain evidence="4">DSM 15449</strain>
    </source>
</reference>
<evidence type="ECO:0000256" key="2">
    <source>
        <dbReference type="PIRSR" id="PIRSR605754-1"/>
    </source>
</evidence>
<sequence length="273" mass="31163">MVGIKRKLWIIAAVISASLFAVCAGILASSFMEHRALQWEMDALRKAKSTAAMSPCDMPKAFLPEPSSALLPQHPVILPGLKMLYEQNNDMIGWLAIDGTEIDYPVMQTPDNEGYYLDRGFDKNAKKNGLPILDTACDFMWPSDNLIIHGHNMRNGAMFAGLFAYKDEMFCREHPFIRFDTLYRPGNYRIVAVFYSKVYNKTEQVFKYYQFTDAEDQESYNQFIKSIKALSLYDTGSVPEYGDELITLSTCSYHTENGRFVVVAKRDAEDEMR</sequence>
<protein>
    <submittedName>
        <fullName evidence="3">Sortase B</fullName>
    </submittedName>
</protein>
<keyword evidence="4" id="KW-1185">Reference proteome</keyword>
<dbReference type="InterPro" id="IPR005754">
    <property type="entry name" value="Sortase"/>
</dbReference>
<dbReference type="RefSeq" id="WP_242947745.1">
    <property type="nucleotide sequence ID" value="NZ_FQXJ01000032.1"/>
</dbReference>
<dbReference type="InterPro" id="IPR009835">
    <property type="entry name" value="SrtB"/>
</dbReference>
<dbReference type="Gene3D" id="2.40.260.10">
    <property type="entry name" value="Sortase"/>
    <property type="match status" value="1"/>
</dbReference>
<dbReference type="Pfam" id="PF04203">
    <property type="entry name" value="Sortase"/>
    <property type="match status" value="1"/>
</dbReference>
<dbReference type="Proteomes" id="UP000183954">
    <property type="component" value="Unassembled WGS sequence"/>
</dbReference>
<evidence type="ECO:0000256" key="1">
    <source>
        <dbReference type="ARBA" id="ARBA00022801"/>
    </source>
</evidence>
<dbReference type="SUPFAM" id="SSF63817">
    <property type="entry name" value="Sortase"/>
    <property type="match status" value="1"/>
</dbReference>
<evidence type="ECO:0000313" key="4">
    <source>
        <dbReference type="Proteomes" id="UP000183954"/>
    </source>
</evidence>
<dbReference type="EMBL" id="FQXJ01000032">
    <property type="protein sequence ID" value="SHI99020.1"/>
    <property type="molecule type" value="Genomic_DNA"/>
</dbReference>